<evidence type="ECO:0000313" key="3">
    <source>
        <dbReference type="EMBL" id="KEH26780.1"/>
    </source>
</evidence>
<accession>A0A072ULS9</accession>
<dbReference type="PANTHER" id="PTHR11017:SF219">
    <property type="entry name" value="ARCHAEAL ATPASE"/>
    <property type="match status" value="1"/>
</dbReference>
<keyword evidence="5" id="KW-1185">Reference proteome</keyword>
<name>A0A072ULS9_MEDTR</name>
<proteinExistence type="predicted"/>
<protein>
    <submittedName>
        <fullName evidence="3">NB-ARC domain protein</fullName>
    </submittedName>
</protein>
<gene>
    <name evidence="3" type="ordered locus">MTR_6g072780</name>
</gene>
<dbReference type="SUPFAM" id="SSF52540">
    <property type="entry name" value="P-loop containing nucleoside triphosphate hydrolases"/>
    <property type="match status" value="1"/>
</dbReference>
<organism evidence="3 5">
    <name type="scientific">Medicago truncatula</name>
    <name type="common">Barrel medic</name>
    <name type="synonym">Medicago tribuloides</name>
    <dbReference type="NCBI Taxonomy" id="3880"/>
    <lineage>
        <taxon>Eukaryota</taxon>
        <taxon>Viridiplantae</taxon>
        <taxon>Streptophyta</taxon>
        <taxon>Embryophyta</taxon>
        <taxon>Tracheophyta</taxon>
        <taxon>Spermatophyta</taxon>
        <taxon>Magnoliopsida</taxon>
        <taxon>eudicotyledons</taxon>
        <taxon>Gunneridae</taxon>
        <taxon>Pentapetalae</taxon>
        <taxon>rosids</taxon>
        <taxon>fabids</taxon>
        <taxon>Fabales</taxon>
        <taxon>Fabaceae</taxon>
        <taxon>Papilionoideae</taxon>
        <taxon>50 kb inversion clade</taxon>
        <taxon>NPAAA clade</taxon>
        <taxon>Hologalegina</taxon>
        <taxon>IRL clade</taxon>
        <taxon>Trifolieae</taxon>
        <taxon>Medicago</taxon>
    </lineage>
</organism>
<dbReference type="InterPro" id="IPR044974">
    <property type="entry name" value="Disease_R_plants"/>
</dbReference>
<dbReference type="PRINTS" id="PR00364">
    <property type="entry name" value="DISEASERSIST"/>
</dbReference>
<evidence type="ECO:0000256" key="1">
    <source>
        <dbReference type="ARBA" id="ARBA00022737"/>
    </source>
</evidence>
<evidence type="ECO:0000313" key="5">
    <source>
        <dbReference type="Proteomes" id="UP000002051"/>
    </source>
</evidence>
<dbReference type="Proteomes" id="UP000002051">
    <property type="component" value="Chromosome 6"/>
</dbReference>
<dbReference type="InterPro" id="IPR035897">
    <property type="entry name" value="Toll_tir_struct_dom_sf"/>
</dbReference>
<dbReference type="InterPro" id="IPR027417">
    <property type="entry name" value="P-loop_NTPase"/>
</dbReference>
<dbReference type="EMBL" id="CM001222">
    <property type="protein sequence ID" value="KEH26780.1"/>
    <property type="molecule type" value="Genomic_DNA"/>
</dbReference>
<dbReference type="GO" id="GO:0006952">
    <property type="term" value="P:defense response"/>
    <property type="evidence" value="ECO:0007669"/>
    <property type="project" value="InterPro"/>
</dbReference>
<reference evidence="4" key="3">
    <citation type="submission" date="2015-04" db="UniProtKB">
        <authorList>
            <consortium name="EnsemblPlants"/>
        </authorList>
    </citation>
    <scope>IDENTIFICATION</scope>
    <source>
        <strain evidence="4">cv. Jemalong A17</strain>
    </source>
</reference>
<dbReference type="InterPro" id="IPR058192">
    <property type="entry name" value="WHD_ROQ1-like"/>
</dbReference>
<sequence>MISPTTSSLVSGAPTLDSVSPVTSIKLFLTKESTPSLMTKSLKKGMKSHLRFSKSIEDSRIAIIVFSKEYASSSFYLDELVHIIHFSNEKGSTIIPVFYGTEPSHVRKLNGSYGEALAKHEEQFQNSKENMERLLKWKKALNQAANLSGHHFNLGNEYERDFIEKIVTDVSNKINHVPLHVADYLVGLKSRISKVNSLSELGSNDGVCMIGILGTGGMGKTTLSQAVYNSIVHQFEFKCFLHNVRENSVKHGIPIIKRRLYQKKVLLIVDDVDKIKQVQVLIGEASWLGRDTYGLNKEQALELLRTKAFKSKKNDSSYDYILNRAVKYASGLPLALEVVGSNLFGKSIAECESLLDKYDRIPHEDIQKILKVSYDALAEEQQSVFLDIACVFKGRGKEYVQEVLHDHYGYCIKSHIGVLVDKSLIKINGKYIGRVTLHDLIEDMGMEIVRQESIKEPGKRSRLWCRDDIVHVLQEKKGTSKIEMIYLNSPSMKPVDMNEKAFKKMTNLKTLIIEKGNFSKGPKYLPSSLVFCKWIGCPSKTLSFLSNKNFEDMKHLILDRSQSLIHIPNVSSLQNLIKFSFENCRNLIKIDNSIWKLNKLEHLSAKGCLKLESFPPLHLPSLKELELSKCDSLKSFPELLCQMTNIKEINLCDTSIGEFPFSFQYLSELVFLQVNRVRMLRFQKYNDRMNPIMFSKMYSVILGETNLSDECLPILLKLFVNVTSLKLMKNNFKILPECLSECHRLGELVLDDCKFLEEIRGIPPNLGRLSALRCESLSLESRRRLLSQDLHEAGCTKISFPNGSEGIPDWFEHQRKGDTFSFWASISSIPSVQNF</sequence>
<keyword evidence="1" id="KW-0677">Repeat</keyword>
<dbReference type="SUPFAM" id="SSF52058">
    <property type="entry name" value="L domain-like"/>
    <property type="match status" value="1"/>
</dbReference>
<dbReference type="InterPro" id="IPR032675">
    <property type="entry name" value="LRR_dom_sf"/>
</dbReference>
<dbReference type="SUPFAM" id="SSF52200">
    <property type="entry name" value="Toll/Interleukin receptor TIR domain"/>
    <property type="match status" value="1"/>
</dbReference>
<reference evidence="3 5" key="1">
    <citation type="journal article" date="2011" name="Nature">
        <title>The Medicago genome provides insight into the evolution of rhizobial symbioses.</title>
        <authorList>
            <person name="Young N.D."/>
            <person name="Debelle F."/>
            <person name="Oldroyd G.E."/>
            <person name="Geurts R."/>
            <person name="Cannon S.B."/>
            <person name="Udvardi M.K."/>
            <person name="Benedito V.A."/>
            <person name="Mayer K.F."/>
            <person name="Gouzy J."/>
            <person name="Schoof H."/>
            <person name="Van de Peer Y."/>
            <person name="Proost S."/>
            <person name="Cook D.R."/>
            <person name="Meyers B.C."/>
            <person name="Spannagl M."/>
            <person name="Cheung F."/>
            <person name="De Mita S."/>
            <person name="Krishnakumar V."/>
            <person name="Gundlach H."/>
            <person name="Zhou S."/>
            <person name="Mudge J."/>
            <person name="Bharti A.K."/>
            <person name="Murray J.D."/>
            <person name="Naoumkina M.A."/>
            <person name="Rosen B."/>
            <person name="Silverstein K.A."/>
            <person name="Tang H."/>
            <person name="Rombauts S."/>
            <person name="Zhao P.X."/>
            <person name="Zhou P."/>
            <person name="Barbe V."/>
            <person name="Bardou P."/>
            <person name="Bechner M."/>
            <person name="Bellec A."/>
            <person name="Berger A."/>
            <person name="Berges H."/>
            <person name="Bidwell S."/>
            <person name="Bisseling T."/>
            <person name="Choisne N."/>
            <person name="Couloux A."/>
            <person name="Denny R."/>
            <person name="Deshpande S."/>
            <person name="Dai X."/>
            <person name="Doyle J.J."/>
            <person name="Dudez A.M."/>
            <person name="Farmer A.D."/>
            <person name="Fouteau S."/>
            <person name="Franken C."/>
            <person name="Gibelin C."/>
            <person name="Gish J."/>
            <person name="Goldstein S."/>
            <person name="Gonzalez A.J."/>
            <person name="Green P.J."/>
            <person name="Hallab A."/>
            <person name="Hartog M."/>
            <person name="Hua A."/>
            <person name="Humphray S.J."/>
            <person name="Jeong D.H."/>
            <person name="Jing Y."/>
            <person name="Jocker A."/>
            <person name="Kenton S.M."/>
            <person name="Kim D.J."/>
            <person name="Klee K."/>
            <person name="Lai H."/>
            <person name="Lang C."/>
            <person name="Lin S."/>
            <person name="Macmil S.L."/>
            <person name="Magdelenat G."/>
            <person name="Matthews L."/>
            <person name="McCorrison J."/>
            <person name="Monaghan E.L."/>
            <person name="Mun J.H."/>
            <person name="Najar F.Z."/>
            <person name="Nicholson C."/>
            <person name="Noirot C."/>
            <person name="O'Bleness M."/>
            <person name="Paule C.R."/>
            <person name="Poulain J."/>
            <person name="Prion F."/>
            <person name="Qin B."/>
            <person name="Qu C."/>
            <person name="Retzel E.F."/>
            <person name="Riddle C."/>
            <person name="Sallet E."/>
            <person name="Samain S."/>
            <person name="Samson N."/>
            <person name="Sanders I."/>
            <person name="Saurat O."/>
            <person name="Scarpelli C."/>
            <person name="Schiex T."/>
            <person name="Segurens B."/>
            <person name="Severin A.J."/>
            <person name="Sherrier D.J."/>
            <person name="Shi R."/>
            <person name="Sims S."/>
            <person name="Singer S.R."/>
            <person name="Sinharoy S."/>
            <person name="Sterck L."/>
            <person name="Viollet A."/>
            <person name="Wang B.B."/>
            <person name="Wang K."/>
            <person name="Wang M."/>
            <person name="Wang X."/>
            <person name="Warfsmann J."/>
            <person name="Weissenbach J."/>
            <person name="White D.D."/>
            <person name="White J.D."/>
            <person name="Wiley G.B."/>
            <person name="Wincker P."/>
            <person name="Xing Y."/>
            <person name="Yang L."/>
            <person name="Yao Z."/>
            <person name="Ying F."/>
            <person name="Zhai J."/>
            <person name="Zhou L."/>
            <person name="Zuber A."/>
            <person name="Denarie J."/>
            <person name="Dixon R.A."/>
            <person name="May G.D."/>
            <person name="Schwartz D.C."/>
            <person name="Rogers J."/>
            <person name="Quetier F."/>
            <person name="Town C.D."/>
            <person name="Roe B.A."/>
        </authorList>
    </citation>
    <scope>NUCLEOTIDE SEQUENCE [LARGE SCALE GENOMIC DNA]</scope>
    <source>
        <strain evidence="3">A17</strain>
        <strain evidence="4 5">cv. Jemalong A17</strain>
    </source>
</reference>
<dbReference type="HOGENOM" id="CLU_001561_5_1_1"/>
<dbReference type="Pfam" id="PF01582">
    <property type="entry name" value="TIR"/>
    <property type="match status" value="1"/>
</dbReference>
<evidence type="ECO:0000313" key="4">
    <source>
        <dbReference type="EnsemblPlants" id="KEH26780"/>
    </source>
</evidence>
<dbReference type="PROSITE" id="PS50104">
    <property type="entry name" value="TIR"/>
    <property type="match status" value="1"/>
</dbReference>
<dbReference type="AlphaFoldDB" id="A0A072ULS9"/>
<dbReference type="EnsemblPlants" id="KEH26780">
    <property type="protein sequence ID" value="KEH26780"/>
    <property type="gene ID" value="MTR_6g072780"/>
</dbReference>
<reference evidence="3 5" key="2">
    <citation type="journal article" date="2014" name="BMC Genomics">
        <title>An improved genome release (version Mt4.0) for the model legume Medicago truncatula.</title>
        <authorList>
            <person name="Tang H."/>
            <person name="Krishnakumar V."/>
            <person name="Bidwell S."/>
            <person name="Rosen B."/>
            <person name="Chan A."/>
            <person name="Zhou S."/>
            <person name="Gentzbittel L."/>
            <person name="Childs K.L."/>
            <person name="Yandell M."/>
            <person name="Gundlach H."/>
            <person name="Mayer K.F."/>
            <person name="Schwartz D.C."/>
            <person name="Town C.D."/>
        </authorList>
    </citation>
    <scope>GENOME REANNOTATION</scope>
    <source>
        <strain evidence="3">A17</strain>
        <strain evidence="4 5">cv. Jemalong A17</strain>
    </source>
</reference>
<dbReference type="SMART" id="SM00255">
    <property type="entry name" value="TIR"/>
    <property type="match status" value="1"/>
</dbReference>
<dbReference type="PaxDb" id="3880-AES76199"/>
<dbReference type="InterPro" id="IPR000157">
    <property type="entry name" value="TIR_dom"/>
</dbReference>
<dbReference type="Gene3D" id="1.10.8.430">
    <property type="entry name" value="Helical domain of apoptotic protease-activating factors"/>
    <property type="match status" value="1"/>
</dbReference>
<dbReference type="InterPro" id="IPR042197">
    <property type="entry name" value="Apaf_helical"/>
</dbReference>
<dbReference type="PANTHER" id="PTHR11017">
    <property type="entry name" value="LEUCINE-RICH REPEAT-CONTAINING PROTEIN"/>
    <property type="match status" value="1"/>
</dbReference>
<dbReference type="Pfam" id="PF23282">
    <property type="entry name" value="WHD_ROQ1"/>
    <property type="match status" value="1"/>
</dbReference>
<feature type="domain" description="TIR" evidence="2">
    <location>
        <begin position="1"/>
        <end position="174"/>
    </location>
</feature>
<dbReference type="Gene3D" id="3.40.50.10140">
    <property type="entry name" value="Toll/interleukin-1 receptor homology (TIR) domain"/>
    <property type="match status" value="1"/>
</dbReference>
<dbReference type="Gene3D" id="3.80.10.10">
    <property type="entry name" value="Ribonuclease Inhibitor"/>
    <property type="match status" value="2"/>
</dbReference>
<evidence type="ECO:0000259" key="2">
    <source>
        <dbReference type="PROSITE" id="PS50104"/>
    </source>
</evidence>
<dbReference type="GO" id="GO:0007165">
    <property type="term" value="P:signal transduction"/>
    <property type="evidence" value="ECO:0007669"/>
    <property type="project" value="InterPro"/>
</dbReference>
<dbReference type="Gene3D" id="3.40.50.300">
    <property type="entry name" value="P-loop containing nucleotide triphosphate hydrolases"/>
    <property type="match status" value="1"/>
</dbReference>